<dbReference type="PROSITE" id="PS00211">
    <property type="entry name" value="ABC_TRANSPORTER_1"/>
    <property type="match status" value="1"/>
</dbReference>
<dbReference type="InterPro" id="IPR051120">
    <property type="entry name" value="ABC_AA/LPS_Transport"/>
</dbReference>
<proteinExistence type="predicted"/>
<dbReference type="PROSITE" id="PS50893">
    <property type="entry name" value="ABC_TRANSPORTER_2"/>
    <property type="match status" value="1"/>
</dbReference>
<dbReference type="GO" id="GO:0016887">
    <property type="term" value="F:ATP hydrolysis activity"/>
    <property type="evidence" value="ECO:0007669"/>
    <property type="project" value="InterPro"/>
</dbReference>
<evidence type="ECO:0000313" key="5">
    <source>
        <dbReference type="EMBL" id="HGU32683.1"/>
    </source>
</evidence>
<dbReference type="GO" id="GO:0005886">
    <property type="term" value="C:plasma membrane"/>
    <property type="evidence" value="ECO:0007669"/>
    <property type="project" value="TreeGrafter"/>
</dbReference>
<dbReference type="Gene3D" id="3.40.50.300">
    <property type="entry name" value="P-loop containing nucleotide triphosphate hydrolases"/>
    <property type="match status" value="1"/>
</dbReference>
<dbReference type="InterPro" id="IPR003593">
    <property type="entry name" value="AAA+_ATPase"/>
</dbReference>
<dbReference type="FunFam" id="3.40.50.300:FF:000421">
    <property type="entry name" value="Branched-chain amino acid ABC transporter ATP-binding protein"/>
    <property type="match status" value="1"/>
</dbReference>
<dbReference type="Pfam" id="PF12399">
    <property type="entry name" value="BCA_ABC_TP_C"/>
    <property type="match status" value="1"/>
</dbReference>
<dbReference type="PANTHER" id="PTHR45772">
    <property type="entry name" value="CONSERVED COMPONENT OF ABC TRANSPORTER FOR NATURAL AMINO ACIDS-RELATED"/>
    <property type="match status" value="1"/>
</dbReference>
<dbReference type="CDD" id="cd03219">
    <property type="entry name" value="ABC_Mj1267_LivG_branched"/>
    <property type="match status" value="1"/>
</dbReference>
<evidence type="ECO:0000256" key="1">
    <source>
        <dbReference type="ARBA" id="ARBA00022448"/>
    </source>
</evidence>
<dbReference type="SUPFAM" id="SSF52540">
    <property type="entry name" value="P-loop containing nucleoside triphosphate hydrolases"/>
    <property type="match status" value="1"/>
</dbReference>
<sequence>MSRTDPPILEVRHVSRNFGKFQALSDVSLQVPKGRLSALIGPNGAGKTTFYNVISGRYRPTTGTVHFDGEDVTGLAPHRLVARGMLRSFQITNVFPELTVLENVLVPLIVHHRAEYAFLKSLAGRSDWVEEAEAILERVGLRDMRHRVVSTLAYGDKRLIEIALVLARNPKLVLLDEPTAGMNPEETDRMIHLIQELADQSGTTFFITEHDMKVVFSVAQQIYVLHQGSLLAEGTPEDIRANDMVKQAYLGGSLYAPA</sequence>
<dbReference type="InterPro" id="IPR003439">
    <property type="entry name" value="ABC_transporter-like_ATP-bd"/>
</dbReference>
<dbReference type="GO" id="GO:0005524">
    <property type="term" value="F:ATP binding"/>
    <property type="evidence" value="ECO:0007669"/>
    <property type="project" value="UniProtKB-KW"/>
</dbReference>
<gene>
    <name evidence="5" type="ORF">ENS29_07495</name>
</gene>
<dbReference type="InterPro" id="IPR027417">
    <property type="entry name" value="P-loop_NTPase"/>
</dbReference>
<dbReference type="InterPro" id="IPR017871">
    <property type="entry name" value="ABC_transporter-like_CS"/>
</dbReference>
<organism evidence="5">
    <name type="scientific">Desulfatirhabdium butyrativorans</name>
    <dbReference type="NCBI Taxonomy" id="340467"/>
    <lineage>
        <taxon>Bacteria</taxon>
        <taxon>Pseudomonadati</taxon>
        <taxon>Thermodesulfobacteriota</taxon>
        <taxon>Desulfobacteria</taxon>
        <taxon>Desulfobacterales</taxon>
        <taxon>Desulfatirhabdiaceae</taxon>
        <taxon>Desulfatirhabdium</taxon>
    </lineage>
</organism>
<keyword evidence="1" id="KW-0813">Transport</keyword>
<keyword evidence="3 5" id="KW-0067">ATP-binding</keyword>
<keyword evidence="2" id="KW-0547">Nucleotide-binding</keyword>
<name>A0A7C4MMU8_9BACT</name>
<dbReference type="AlphaFoldDB" id="A0A7C4MMU8"/>
<accession>A0A7C4MMU8</accession>
<dbReference type="InterPro" id="IPR032823">
    <property type="entry name" value="BCA_ABC_TP_C"/>
</dbReference>
<protein>
    <submittedName>
        <fullName evidence="5">ABC transporter ATP-binding protein</fullName>
    </submittedName>
</protein>
<reference evidence="5" key="1">
    <citation type="journal article" date="2020" name="mSystems">
        <title>Genome- and Community-Level Interaction Insights into Carbon Utilization and Element Cycling Functions of Hydrothermarchaeota in Hydrothermal Sediment.</title>
        <authorList>
            <person name="Zhou Z."/>
            <person name="Liu Y."/>
            <person name="Xu W."/>
            <person name="Pan J."/>
            <person name="Luo Z.H."/>
            <person name="Li M."/>
        </authorList>
    </citation>
    <scope>NUCLEOTIDE SEQUENCE [LARGE SCALE GENOMIC DNA]</scope>
    <source>
        <strain evidence="5">SpSt-477</strain>
    </source>
</reference>
<evidence type="ECO:0000256" key="2">
    <source>
        <dbReference type="ARBA" id="ARBA00022741"/>
    </source>
</evidence>
<dbReference type="EMBL" id="DSUH01000177">
    <property type="protein sequence ID" value="HGU32683.1"/>
    <property type="molecule type" value="Genomic_DNA"/>
</dbReference>
<dbReference type="Pfam" id="PF00005">
    <property type="entry name" value="ABC_tran"/>
    <property type="match status" value="1"/>
</dbReference>
<dbReference type="PANTHER" id="PTHR45772:SF9">
    <property type="entry name" value="CONSERVED COMPONENT OF ABC TRANSPORTER FOR NATURAL AMINO ACIDS"/>
    <property type="match status" value="1"/>
</dbReference>
<dbReference type="SMART" id="SM00382">
    <property type="entry name" value="AAA"/>
    <property type="match status" value="1"/>
</dbReference>
<evidence type="ECO:0000256" key="3">
    <source>
        <dbReference type="ARBA" id="ARBA00022840"/>
    </source>
</evidence>
<evidence type="ECO:0000259" key="4">
    <source>
        <dbReference type="PROSITE" id="PS50893"/>
    </source>
</evidence>
<feature type="domain" description="ABC transporter" evidence="4">
    <location>
        <begin position="9"/>
        <end position="252"/>
    </location>
</feature>
<comment type="caution">
    <text evidence="5">The sequence shown here is derived from an EMBL/GenBank/DDBJ whole genome shotgun (WGS) entry which is preliminary data.</text>
</comment>